<dbReference type="GO" id="GO:0005737">
    <property type="term" value="C:cytoplasm"/>
    <property type="evidence" value="ECO:0007669"/>
    <property type="project" value="TreeGrafter"/>
</dbReference>
<organism evidence="2 3">
    <name type="scientific">Faecalicoccus acidiformans</name>
    <dbReference type="NCBI Taxonomy" id="915173"/>
    <lineage>
        <taxon>Bacteria</taxon>
        <taxon>Bacillati</taxon>
        <taxon>Bacillota</taxon>
        <taxon>Erysipelotrichia</taxon>
        <taxon>Erysipelotrichales</taxon>
        <taxon>Erysipelotrichaceae</taxon>
        <taxon>Faecalicoccus</taxon>
    </lineage>
</organism>
<proteinExistence type="predicted"/>
<dbReference type="Pfam" id="PF23571">
    <property type="entry name" value="GH3_M"/>
    <property type="match status" value="1"/>
</dbReference>
<evidence type="ECO:0000313" key="3">
    <source>
        <dbReference type="Proteomes" id="UP000521313"/>
    </source>
</evidence>
<dbReference type="InterPro" id="IPR055377">
    <property type="entry name" value="GH3_M"/>
</dbReference>
<reference evidence="2 3" key="1">
    <citation type="submission" date="2020-08" db="EMBL/GenBank/DDBJ databases">
        <title>Genomic Encyclopedia of Type Strains, Phase IV (KMG-IV): sequencing the most valuable type-strain genomes for metagenomic binning, comparative biology and taxonomic classification.</title>
        <authorList>
            <person name="Goeker M."/>
        </authorList>
    </citation>
    <scope>NUCLEOTIDE SEQUENCE [LARGE SCALE GENOMIC DNA]</scope>
    <source>
        <strain evidence="2 3">DSM 26963</strain>
    </source>
</reference>
<dbReference type="InterPro" id="IPR004993">
    <property type="entry name" value="GH3"/>
</dbReference>
<comment type="caution">
    <text evidence="2">The sequence shown here is derived from an EMBL/GenBank/DDBJ whole genome shotgun (WGS) entry which is preliminary data.</text>
</comment>
<protein>
    <recommendedName>
        <fullName evidence="1">GH3 middle domain-containing protein</fullName>
    </recommendedName>
</protein>
<dbReference type="InterPro" id="IPR042099">
    <property type="entry name" value="ANL_N_sf"/>
</dbReference>
<accession>A0A7W8FXX1</accession>
<dbReference type="GO" id="GO:0016881">
    <property type="term" value="F:acid-amino acid ligase activity"/>
    <property type="evidence" value="ECO:0007669"/>
    <property type="project" value="TreeGrafter"/>
</dbReference>
<dbReference type="RefSeq" id="WP_183375132.1">
    <property type="nucleotide sequence ID" value="NZ_JACHHD010000007.1"/>
</dbReference>
<dbReference type="PANTHER" id="PTHR31901">
    <property type="entry name" value="GH3 DOMAIN-CONTAINING PROTEIN"/>
    <property type="match status" value="1"/>
</dbReference>
<name>A0A7W8FXX1_9FIRM</name>
<dbReference type="AlphaFoldDB" id="A0A7W8FXX1"/>
<evidence type="ECO:0000313" key="2">
    <source>
        <dbReference type="EMBL" id="MBB5184811.1"/>
    </source>
</evidence>
<gene>
    <name evidence="2" type="ORF">HNQ43_000857</name>
</gene>
<dbReference type="Proteomes" id="UP000521313">
    <property type="component" value="Unassembled WGS sequence"/>
</dbReference>
<dbReference type="Gene3D" id="3.40.50.12780">
    <property type="entry name" value="N-terminal domain of ligase-like"/>
    <property type="match status" value="1"/>
</dbReference>
<feature type="domain" description="GH3 middle" evidence="1">
    <location>
        <begin position="318"/>
        <end position="381"/>
    </location>
</feature>
<sequence>MRFQDKLGMESKESLWNEYCGFLNLSVAEFMKIQRRLLIEQMTLWSKSPLGKSILKGKEPQTLEEFRRLIPLTTYEDYAGMLLSKQASLLPAEPLLWIQTTWEGGVHPLKVAPYTKGMLETFQKNVMACFMLATGKGRHDYNIDIADTMLYALAPLPYASGLLPVLFQNEIDVQFLPPVKQAASMSFKDRNILGFKQGMKQGIDYFFGLGSVTYYISKSFSALTNSSSHSSLKKAIVSISPQILARYFVAKRNCRKENRNLIPRDLFHLKGMVVAGTDNACYKKDLEEMWGVYPVEIFAGTEPTLIGTETWARDGLYFFPDACFYEFIPERYRYDKEPMTVLMDEVEAGQTYEIVLTVFKGGAFCRYRVGDMYRCISTSTNADGISLPRFVYVDRVPEVIDIAGFTRITKNSIENAIQLSKLPISDWVAKKEFNENERPYMHMYVELERSSLLTTAVSKQILRDCLTIYFKYLDHDYKDLKTILGIDPLVITILPCGTFENYRKQYPSPIENMNPDLAKIQALLACGEVPYEWL</sequence>
<dbReference type="EMBL" id="JACHHD010000007">
    <property type="protein sequence ID" value="MBB5184811.1"/>
    <property type="molecule type" value="Genomic_DNA"/>
</dbReference>
<dbReference type="PANTHER" id="PTHR31901:SF9">
    <property type="entry name" value="GH3 DOMAIN-CONTAINING PROTEIN"/>
    <property type="match status" value="1"/>
</dbReference>
<evidence type="ECO:0000259" key="1">
    <source>
        <dbReference type="Pfam" id="PF23571"/>
    </source>
</evidence>